<evidence type="ECO:0000256" key="3">
    <source>
        <dbReference type="ARBA" id="ARBA00022679"/>
    </source>
</evidence>
<organism evidence="11 12">
    <name type="scientific">Actinokineospora guangxiensis</name>
    <dbReference type="NCBI Taxonomy" id="1490288"/>
    <lineage>
        <taxon>Bacteria</taxon>
        <taxon>Bacillati</taxon>
        <taxon>Actinomycetota</taxon>
        <taxon>Actinomycetes</taxon>
        <taxon>Pseudonocardiales</taxon>
        <taxon>Pseudonocardiaceae</taxon>
        <taxon>Actinokineospora</taxon>
    </lineage>
</organism>
<dbReference type="InterPro" id="IPR023865">
    <property type="entry name" value="Aliphatic_acid_kinase_CS"/>
</dbReference>
<dbReference type="Gene3D" id="3.30.420.40">
    <property type="match status" value="2"/>
</dbReference>
<feature type="binding site" evidence="9">
    <location>
        <begin position="243"/>
        <end position="245"/>
    </location>
    <ligand>
        <name>ATP</name>
        <dbReference type="ChEBI" id="CHEBI:30616"/>
    </ligand>
</feature>
<dbReference type="GO" id="GO:0016301">
    <property type="term" value="F:kinase activity"/>
    <property type="evidence" value="ECO:0007669"/>
    <property type="project" value="UniProtKB-KW"/>
</dbReference>
<evidence type="ECO:0000256" key="5">
    <source>
        <dbReference type="ARBA" id="ARBA00022741"/>
    </source>
</evidence>
<keyword evidence="2 9" id="KW-0963">Cytoplasm</keyword>
<dbReference type="InterPro" id="IPR000890">
    <property type="entry name" value="Aliphatic_acid_kin_short-chain"/>
</dbReference>
<accession>A0ABW0EIE9</accession>
<comment type="cofactor">
    <cofactor evidence="9">
        <name>Mg(2+)</name>
        <dbReference type="ChEBI" id="CHEBI:18420"/>
    </cofactor>
    <cofactor evidence="9">
        <name>Mn(2+)</name>
        <dbReference type="ChEBI" id="CHEBI:29035"/>
    </cofactor>
    <text evidence="9">Mg(2+). Can also accept Mn(2+).</text>
</comment>
<dbReference type="SUPFAM" id="SSF53067">
    <property type="entry name" value="Actin-like ATPase domain"/>
    <property type="match status" value="2"/>
</dbReference>
<evidence type="ECO:0000256" key="1">
    <source>
        <dbReference type="ARBA" id="ARBA00008748"/>
    </source>
</evidence>
<dbReference type="Proteomes" id="UP001596157">
    <property type="component" value="Unassembled WGS sequence"/>
</dbReference>
<keyword evidence="8 9" id="KW-0460">Magnesium</keyword>
<feature type="binding site" evidence="9">
    <location>
        <begin position="169"/>
        <end position="173"/>
    </location>
    <ligand>
        <name>ATP</name>
        <dbReference type="ChEBI" id="CHEBI:30616"/>
    </ligand>
</feature>
<comment type="subcellular location">
    <subcellularLocation>
        <location evidence="9">Cytoplasm</location>
    </subcellularLocation>
</comment>
<keyword evidence="4 9" id="KW-0479">Metal-binding</keyword>
<evidence type="ECO:0000256" key="2">
    <source>
        <dbReference type="ARBA" id="ARBA00022490"/>
    </source>
</evidence>
<comment type="catalytic activity">
    <reaction evidence="9">
        <text>acetate + ATP = acetyl phosphate + ADP</text>
        <dbReference type="Rhea" id="RHEA:11352"/>
        <dbReference type="ChEBI" id="CHEBI:22191"/>
        <dbReference type="ChEBI" id="CHEBI:30089"/>
        <dbReference type="ChEBI" id="CHEBI:30616"/>
        <dbReference type="ChEBI" id="CHEBI:456216"/>
        <dbReference type="EC" id="2.7.2.1"/>
    </reaction>
</comment>
<comment type="caution">
    <text evidence="11">The sequence shown here is derived from an EMBL/GenBank/DDBJ whole genome shotgun (WGS) entry which is preliminary data.</text>
</comment>
<feature type="binding site" evidence="9">
    <location>
        <position position="53"/>
    </location>
    <ligand>
        <name>substrate</name>
    </ligand>
</feature>
<gene>
    <name evidence="9" type="primary">ackA</name>
    <name evidence="11" type="ORF">ACFPM7_06685</name>
</gene>
<evidence type="ECO:0000256" key="8">
    <source>
        <dbReference type="ARBA" id="ARBA00022842"/>
    </source>
</evidence>
<dbReference type="InterPro" id="IPR043129">
    <property type="entry name" value="ATPase_NBD"/>
</dbReference>
<evidence type="ECO:0000256" key="9">
    <source>
        <dbReference type="HAMAP-Rule" id="MF_00020"/>
    </source>
</evidence>
<keyword evidence="5 9" id="KW-0547">Nucleotide-binding</keyword>
<comment type="subunit">
    <text evidence="9">Homodimer.</text>
</comment>
<dbReference type="RefSeq" id="WP_378244936.1">
    <property type="nucleotide sequence ID" value="NZ_JBHSKF010000002.1"/>
</dbReference>
<dbReference type="InterPro" id="IPR004372">
    <property type="entry name" value="Ac/propionate_kinase"/>
</dbReference>
<evidence type="ECO:0000256" key="10">
    <source>
        <dbReference type="RuleBase" id="RU003835"/>
    </source>
</evidence>
<feature type="site" description="Transition state stabilizer" evidence="9">
    <location>
        <position position="202"/>
    </location>
</feature>
<keyword evidence="6 9" id="KW-0418">Kinase</keyword>
<dbReference type="PANTHER" id="PTHR21060">
    <property type="entry name" value="ACETATE KINASE"/>
    <property type="match status" value="1"/>
</dbReference>
<evidence type="ECO:0000256" key="4">
    <source>
        <dbReference type="ARBA" id="ARBA00022723"/>
    </source>
</evidence>
<name>A0ABW0EIE9_9PSEU</name>
<proteinExistence type="inferred from homology"/>
<dbReference type="EC" id="2.7.2.1" evidence="9"/>
<keyword evidence="3 9" id="KW-0808">Transferase</keyword>
<protein>
    <recommendedName>
        <fullName evidence="9">Acetate kinase</fullName>
        <ecNumber evidence="9">2.7.2.1</ecNumber>
    </recommendedName>
    <alternativeName>
        <fullName evidence="9">Acetokinase</fullName>
    </alternativeName>
</protein>
<comment type="pathway">
    <text evidence="9">Metabolic intermediate biosynthesis; acetyl-CoA biosynthesis; acetyl-CoA from acetate: step 1/2.</text>
</comment>
<evidence type="ECO:0000256" key="7">
    <source>
        <dbReference type="ARBA" id="ARBA00022840"/>
    </source>
</evidence>
<comment type="similarity">
    <text evidence="1 9 10">Belongs to the acetokinase family.</text>
</comment>
<keyword evidence="7 9" id="KW-0067">ATP-binding</keyword>
<feature type="site" description="Transition state stabilizer" evidence="9">
    <location>
        <position position="141"/>
    </location>
</feature>
<dbReference type="PROSITE" id="PS01075">
    <property type="entry name" value="ACETATE_KINASE_1"/>
    <property type="match status" value="1"/>
</dbReference>
<dbReference type="PIRSF" id="PIRSF000722">
    <property type="entry name" value="Acetate_prop_kin"/>
    <property type="match status" value="1"/>
</dbReference>
<reference evidence="12" key="1">
    <citation type="journal article" date="2019" name="Int. J. Syst. Evol. Microbiol.">
        <title>The Global Catalogue of Microorganisms (GCM) 10K type strain sequencing project: providing services to taxonomists for standard genome sequencing and annotation.</title>
        <authorList>
            <consortium name="The Broad Institute Genomics Platform"/>
            <consortium name="The Broad Institute Genome Sequencing Center for Infectious Disease"/>
            <person name="Wu L."/>
            <person name="Ma J."/>
        </authorList>
    </citation>
    <scope>NUCLEOTIDE SEQUENCE [LARGE SCALE GENOMIC DNA]</scope>
    <source>
        <strain evidence="12">CCUG 59778</strain>
    </source>
</reference>
<feature type="binding site" evidence="9">
    <location>
        <position position="336"/>
    </location>
    <ligand>
        <name>Mg(2+)</name>
        <dbReference type="ChEBI" id="CHEBI:18420"/>
    </ligand>
</feature>
<dbReference type="PRINTS" id="PR00471">
    <property type="entry name" value="ACETATEKNASE"/>
</dbReference>
<evidence type="ECO:0000256" key="6">
    <source>
        <dbReference type="ARBA" id="ARBA00022777"/>
    </source>
</evidence>
<dbReference type="Pfam" id="PF00871">
    <property type="entry name" value="Acetate_kinase"/>
    <property type="match status" value="1"/>
</dbReference>
<dbReference type="HAMAP" id="MF_00020">
    <property type="entry name" value="Acetate_kinase"/>
    <property type="match status" value="1"/>
</dbReference>
<sequence>MTTVLALNPGSSSLKATWFDGDDPVTAIRVDGWDGRTVPPEVLWQRPDLVAIRFVHGGERTEPAVLDDAVTVELAALAPLAPLHQPPALRLAAAVRQRWPETAAVACFDSAFHSGLPPRARLCALPRGLAAEHGIRRFGFHGLSLAHATRRAAELLRRPVEHTGIIVAHLGAGTSVTAVEGGVSVDTSMGFSPSEGLPGRTRSGSLDPAVLFHLLRRGMSPGDLERTLTTRSGLAGLSGTDGDTRSLLADPSRDAAEAVDLYLHRVRREIAAARASLTRFDALVLTGGVADHNPDLRARVVAGLRFLGVAGGPEHTDADDVVTAGAPPVFAVRTREDRELARQARHATRDRSLR</sequence>
<comment type="caution">
    <text evidence="9">Lacks conserved residue(s) required for the propagation of feature annotation.</text>
</comment>
<dbReference type="PROSITE" id="PS01076">
    <property type="entry name" value="ACETATE_KINASE_2"/>
    <property type="match status" value="1"/>
</dbReference>
<dbReference type="EMBL" id="JBHSKF010000002">
    <property type="protein sequence ID" value="MFC5286732.1"/>
    <property type="molecule type" value="Genomic_DNA"/>
</dbReference>
<feature type="active site" description="Proton donor/acceptor" evidence="9">
    <location>
        <position position="109"/>
    </location>
</feature>
<keyword evidence="12" id="KW-1185">Reference proteome</keyword>
<evidence type="ECO:0000313" key="12">
    <source>
        <dbReference type="Proteomes" id="UP001596157"/>
    </source>
</evidence>
<comment type="function">
    <text evidence="9">Catalyzes the formation of acetyl phosphate from acetate and ATP. Can also catalyze the reverse reaction.</text>
</comment>
<dbReference type="PANTHER" id="PTHR21060:SF21">
    <property type="entry name" value="ACETATE KINASE"/>
    <property type="match status" value="1"/>
</dbReference>
<evidence type="ECO:0000313" key="11">
    <source>
        <dbReference type="EMBL" id="MFC5286732.1"/>
    </source>
</evidence>